<protein>
    <submittedName>
        <fullName evidence="2">Carbon storage regulator CsrA</fullName>
    </submittedName>
</protein>
<accession>A0A0W0VM12</accession>
<dbReference type="EMBL" id="LNYK01000016">
    <property type="protein sequence ID" value="KTD21140.1"/>
    <property type="molecule type" value="Genomic_DNA"/>
</dbReference>
<dbReference type="OrthoDB" id="5647357at2"/>
<dbReference type="InterPro" id="IPR003751">
    <property type="entry name" value="CsrA"/>
</dbReference>
<name>A0A0W0VM12_9GAMM</name>
<evidence type="ECO:0000313" key="2">
    <source>
        <dbReference type="EMBL" id="KTD21140.1"/>
    </source>
</evidence>
<dbReference type="STRING" id="45068.Llon_1238"/>
<gene>
    <name evidence="2" type="ORF">Llon_1238</name>
</gene>
<dbReference type="RefSeq" id="WP_058529239.1">
    <property type="nucleotide sequence ID" value="NZ_CAAAHZ010000003.1"/>
</dbReference>
<dbReference type="Pfam" id="PF02599">
    <property type="entry name" value="CsrA"/>
    <property type="match status" value="1"/>
</dbReference>
<proteinExistence type="predicted"/>
<dbReference type="GO" id="GO:0003723">
    <property type="term" value="F:RNA binding"/>
    <property type="evidence" value="ECO:0007669"/>
    <property type="project" value="InterPro"/>
</dbReference>
<dbReference type="GO" id="GO:0006109">
    <property type="term" value="P:regulation of carbohydrate metabolic process"/>
    <property type="evidence" value="ECO:0007669"/>
    <property type="project" value="InterPro"/>
</dbReference>
<evidence type="ECO:0000256" key="1">
    <source>
        <dbReference type="ARBA" id="ARBA00023159"/>
    </source>
</evidence>
<dbReference type="SUPFAM" id="SSF117130">
    <property type="entry name" value="CsrA-like"/>
    <property type="match status" value="1"/>
</dbReference>
<sequence length="68" mass="7695">MQIITVPFEEPLIVSLGGQKVQVIAFKTQEHGNVKFGVNAPRSVNVHREEIYHAIKQKQQAILDDKLD</sequence>
<reference evidence="2 3" key="1">
    <citation type="submission" date="2015-11" db="EMBL/GenBank/DDBJ databases">
        <title>Genomic analysis of 38 Legionella species identifies large and diverse effector repertoires.</title>
        <authorList>
            <person name="Burstein D."/>
            <person name="Amaro F."/>
            <person name="Zusman T."/>
            <person name="Lifshitz Z."/>
            <person name="Cohen O."/>
            <person name="Gilbert J.A."/>
            <person name="Pupko T."/>
            <person name="Shuman H.A."/>
            <person name="Segal G."/>
        </authorList>
    </citation>
    <scope>NUCLEOTIDE SEQUENCE [LARGE SCALE GENOMIC DNA]</scope>
    <source>
        <strain evidence="2 3">ATCC 49505</strain>
    </source>
</reference>
<dbReference type="Gene3D" id="2.60.40.4380">
    <property type="entry name" value="Translational regulator CsrA"/>
    <property type="match status" value="1"/>
</dbReference>
<organism evidence="2 3">
    <name type="scientific">Legionella londiniensis</name>
    <dbReference type="NCBI Taxonomy" id="45068"/>
    <lineage>
        <taxon>Bacteria</taxon>
        <taxon>Pseudomonadati</taxon>
        <taxon>Pseudomonadota</taxon>
        <taxon>Gammaproteobacteria</taxon>
        <taxon>Legionellales</taxon>
        <taxon>Legionellaceae</taxon>
        <taxon>Legionella</taxon>
    </lineage>
</organism>
<comment type="caution">
    <text evidence="2">The sequence shown here is derived from an EMBL/GenBank/DDBJ whole genome shotgun (WGS) entry which is preliminary data.</text>
</comment>
<evidence type="ECO:0000313" key="3">
    <source>
        <dbReference type="Proteomes" id="UP000054997"/>
    </source>
</evidence>
<dbReference type="AlphaFoldDB" id="A0A0W0VM12"/>
<dbReference type="InterPro" id="IPR036107">
    <property type="entry name" value="CsrA_sf"/>
</dbReference>
<dbReference type="GO" id="GO:0006402">
    <property type="term" value="P:mRNA catabolic process"/>
    <property type="evidence" value="ECO:0007669"/>
    <property type="project" value="InterPro"/>
</dbReference>
<keyword evidence="1" id="KW-0010">Activator</keyword>
<dbReference type="Proteomes" id="UP000054997">
    <property type="component" value="Unassembled WGS sequence"/>
</dbReference>
<dbReference type="PATRIC" id="fig|45068.5.peg.1336"/>
<keyword evidence="3" id="KW-1185">Reference proteome</keyword>